<sequence length="215" mass="23233">MYEIHGGTNFGFGAGANADNDGEDFQPVITSYDYGAPITEQGVATDDFHAFRAIVSGALGRALPSIPPPPPVAPFGEVTPQPWASVWDHLPAAKHVTLPQPNETLFGQNHGMVLYRKQVRFAKDTLLYIEGVHDYATVFADGRYLGTLSRVLGDGLPIGDTVTIPASTGSTTQIDILIDSFGHVGYGHYMRDPKGLTGVVHTPTRILRDWDVFAL</sequence>
<accession>T1BVQ2</accession>
<proteinExistence type="inferred from homology"/>
<dbReference type="InterPro" id="IPR001944">
    <property type="entry name" value="Glycoside_Hdrlase_35"/>
</dbReference>
<feature type="domain" description="Beta-galactosidase 1-like first all-beta" evidence="3">
    <location>
        <begin position="107"/>
        <end position="215"/>
    </location>
</feature>
<name>T1BVQ2_9ZZZZ</name>
<evidence type="ECO:0000313" key="4">
    <source>
        <dbReference type="EMBL" id="EQD72668.1"/>
    </source>
</evidence>
<feature type="non-terminal residue" evidence="4">
    <location>
        <position position="215"/>
    </location>
</feature>
<protein>
    <submittedName>
        <fullName evidence="4">Beta-galactosidase</fullName>
    </submittedName>
</protein>
<dbReference type="InterPro" id="IPR017853">
    <property type="entry name" value="GH"/>
</dbReference>
<dbReference type="PANTHER" id="PTHR23421">
    <property type="entry name" value="BETA-GALACTOSIDASE RELATED"/>
    <property type="match status" value="1"/>
</dbReference>
<evidence type="ECO:0000259" key="3">
    <source>
        <dbReference type="Pfam" id="PF21317"/>
    </source>
</evidence>
<dbReference type="GO" id="GO:0005975">
    <property type="term" value="P:carbohydrate metabolic process"/>
    <property type="evidence" value="ECO:0007669"/>
    <property type="project" value="InterPro"/>
</dbReference>
<dbReference type="Gene3D" id="2.60.120.260">
    <property type="entry name" value="Galactose-binding domain-like"/>
    <property type="match status" value="1"/>
</dbReference>
<dbReference type="InterPro" id="IPR048912">
    <property type="entry name" value="BetaGal1-like_ABD1"/>
</dbReference>
<reference evidence="4" key="1">
    <citation type="submission" date="2013-08" db="EMBL/GenBank/DDBJ databases">
        <authorList>
            <person name="Mendez C."/>
            <person name="Richter M."/>
            <person name="Ferrer M."/>
            <person name="Sanchez J."/>
        </authorList>
    </citation>
    <scope>NUCLEOTIDE SEQUENCE</scope>
</reference>
<dbReference type="InterPro" id="IPR031330">
    <property type="entry name" value="Gly_Hdrlase_35_cat"/>
</dbReference>
<feature type="domain" description="Glycoside hydrolase 35 catalytic" evidence="2">
    <location>
        <begin position="1"/>
        <end position="55"/>
    </location>
</feature>
<gene>
    <name evidence="4" type="ORF">B1A_05339</name>
</gene>
<dbReference type="SUPFAM" id="SSF51445">
    <property type="entry name" value="(Trans)glycosidases"/>
    <property type="match status" value="1"/>
</dbReference>
<comment type="similarity">
    <text evidence="1">Belongs to the glycosyl hydrolase 35 family.</text>
</comment>
<evidence type="ECO:0000256" key="1">
    <source>
        <dbReference type="ARBA" id="ARBA00009809"/>
    </source>
</evidence>
<dbReference type="EMBL" id="AUZX01003887">
    <property type="protein sequence ID" value="EQD72668.1"/>
    <property type="molecule type" value="Genomic_DNA"/>
</dbReference>
<dbReference type="GO" id="GO:0004553">
    <property type="term" value="F:hydrolase activity, hydrolyzing O-glycosyl compounds"/>
    <property type="evidence" value="ECO:0007669"/>
    <property type="project" value="InterPro"/>
</dbReference>
<organism evidence="4">
    <name type="scientific">mine drainage metagenome</name>
    <dbReference type="NCBI Taxonomy" id="410659"/>
    <lineage>
        <taxon>unclassified sequences</taxon>
        <taxon>metagenomes</taxon>
        <taxon>ecological metagenomes</taxon>
    </lineage>
</organism>
<evidence type="ECO:0000259" key="2">
    <source>
        <dbReference type="Pfam" id="PF01301"/>
    </source>
</evidence>
<comment type="caution">
    <text evidence="4">The sequence shown here is derived from an EMBL/GenBank/DDBJ whole genome shotgun (WGS) entry which is preliminary data.</text>
</comment>
<dbReference type="AlphaFoldDB" id="T1BVQ2"/>
<dbReference type="SUPFAM" id="SSF49785">
    <property type="entry name" value="Galactose-binding domain-like"/>
    <property type="match status" value="1"/>
</dbReference>
<dbReference type="Pfam" id="PF21317">
    <property type="entry name" value="BetaGal_ABD_1"/>
    <property type="match status" value="1"/>
</dbReference>
<dbReference type="InterPro" id="IPR008979">
    <property type="entry name" value="Galactose-bd-like_sf"/>
</dbReference>
<reference evidence="4" key="2">
    <citation type="journal article" date="2014" name="ISME J.">
        <title>Microbial stratification in low pH oxic and suboxic macroscopic growths along an acid mine drainage.</title>
        <authorList>
            <person name="Mendez-Garcia C."/>
            <person name="Mesa V."/>
            <person name="Sprenger R.R."/>
            <person name="Richter M."/>
            <person name="Diez M.S."/>
            <person name="Solano J."/>
            <person name="Bargiela R."/>
            <person name="Golyshina O.V."/>
            <person name="Manteca A."/>
            <person name="Ramos J.L."/>
            <person name="Gallego J.R."/>
            <person name="Llorente I."/>
            <person name="Martins Dos Santos V.A."/>
            <person name="Jensen O.N."/>
            <person name="Pelaez A.I."/>
            <person name="Sanchez J."/>
            <person name="Ferrer M."/>
        </authorList>
    </citation>
    <scope>NUCLEOTIDE SEQUENCE</scope>
</reference>
<dbReference type="Pfam" id="PF01301">
    <property type="entry name" value="Glyco_hydro_35"/>
    <property type="match status" value="1"/>
</dbReference>
<dbReference type="Gene3D" id="3.20.20.80">
    <property type="entry name" value="Glycosidases"/>
    <property type="match status" value="1"/>
</dbReference>